<reference evidence="1" key="1">
    <citation type="submission" date="2021-02" db="EMBL/GenBank/DDBJ databases">
        <authorList>
            <person name="Nowell W R."/>
        </authorList>
    </citation>
    <scope>NUCLEOTIDE SEQUENCE</scope>
</reference>
<comment type="caution">
    <text evidence="1">The sequence shown here is derived from an EMBL/GenBank/DDBJ whole genome shotgun (WGS) entry which is preliminary data.</text>
</comment>
<evidence type="ECO:0000313" key="1">
    <source>
        <dbReference type="EMBL" id="CAF4278035.1"/>
    </source>
</evidence>
<protein>
    <submittedName>
        <fullName evidence="1">Uncharacterized protein</fullName>
    </submittedName>
</protein>
<dbReference type="EMBL" id="CAJOAY010014409">
    <property type="protein sequence ID" value="CAF4278035.1"/>
    <property type="molecule type" value="Genomic_DNA"/>
</dbReference>
<sequence>MNFKELSLIVDDTFLKKPFIRIYDKDLSTMTKDISEKLTTDNEQTNCIKT</sequence>
<organism evidence="1 2">
    <name type="scientific">Adineta steineri</name>
    <dbReference type="NCBI Taxonomy" id="433720"/>
    <lineage>
        <taxon>Eukaryota</taxon>
        <taxon>Metazoa</taxon>
        <taxon>Spiralia</taxon>
        <taxon>Gnathifera</taxon>
        <taxon>Rotifera</taxon>
        <taxon>Eurotatoria</taxon>
        <taxon>Bdelloidea</taxon>
        <taxon>Adinetida</taxon>
        <taxon>Adinetidae</taxon>
        <taxon>Adineta</taxon>
    </lineage>
</organism>
<proteinExistence type="predicted"/>
<accession>A0A820GHR9</accession>
<name>A0A820GHR9_9BILA</name>
<gene>
    <name evidence="1" type="ORF">OKA104_LOCUS45030</name>
</gene>
<dbReference type="Proteomes" id="UP000663881">
    <property type="component" value="Unassembled WGS sequence"/>
</dbReference>
<dbReference type="AlphaFoldDB" id="A0A820GHR9"/>
<evidence type="ECO:0000313" key="2">
    <source>
        <dbReference type="Proteomes" id="UP000663881"/>
    </source>
</evidence>